<feature type="region of interest" description="Disordered" evidence="1">
    <location>
        <begin position="9"/>
        <end position="42"/>
    </location>
</feature>
<dbReference type="Proteomes" id="UP000571084">
    <property type="component" value="Unassembled WGS sequence"/>
</dbReference>
<sequence>MDLSDLIVNNHYRSVQKKQPRQGLGKTARENVKGRAENSPSGAIFTDYMRTRSPLGLVERIYRDVRLPHMRTTQPYPARGHRASGRPVTPCVMWAELRERMK</sequence>
<reference evidence="2 3" key="1">
    <citation type="submission" date="2020-08" db="EMBL/GenBank/DDBJ databases">
        <title>Genomic Encyclopedia of Type Strains, Phase IV (KMG-IV): sequencing the most valuable type-strain genomes for metagenomic binning, comparative biology and taxonomic classification.</title>
        <authorList>
            <person name="Goeker M."/>
        </authorList>
    </citation>
    <scope>NUCLEOTIDE SEQUENCE [LARGE SCALE GENOMIC DNA]</scope>
    <source>
        <strain evidence="2 3">DSM 23240</strain>
    </source>
</reference>
<dbReference type="EMBL" id="JACHHQ010000001">
    <property type="protein sequence ID" value="MBB5199054.1"/>
    <property type="molecule type" value="Genomic_DNA"/>
</dbReference>
<feature type="compositionally biased region" description="Basic and acidic residues" evidence="1">
    <location>
        <begin position="27"/>
        <end position="36"/>
    </location>
</feature>
<evidence type="ECO:0000256" key="1">
    <source>
        <dbReference type="SAM" id="MobiDB-lite"/>
    </source>
</evidence>
<proteinExistence type="predicted"/>
<dbReference type="AlphaFoldDB" id="A0A840RQQ5"/>
<keyword evidence="3" id="KW-1185">Reference proteome</keyword>
<evidence type="ECO:0000313" key="3">
    <source>
        <dbReference type="Proteomes" id="UP000571084"/>
    </source>
</evidence>
<name>A0A840RQQ5_9BURK</name>
<protein>
    <submittedName>
        <fullName evidence="2">Uncharacterized protein</fullName>
    </submittedName>
</protein>
<accession>A0A840RQQ5</accession>
<evidence type="ECO:0000313" key="2">
    <source>
        <dbReference type="EMBL" id="MBB5199054.1"/>
    </source>
</evidence>
<gene>
    <name evidence="2" type="ORF">HNR39_000864</name>
</gene>
<organism evidence="2 3">
    <name type="scientific">Glaciimonas immobilis</name>
    <dbReference type="NCBI Taxonomy" id="728004"/>
    <lineage>
        <taxon>Bacteria</taxon>
        <taxon>Pseudomonadati</taxon>
        <taxon>Pseudomonadota</taxon>
        <taxon>Betaproteobacteria</taxon>
        <taxon>Burkholderiales</taxon>
        <taxon>Oxalobacteraceae</taxon>
        <taxon>Glaciimonas</taxon>
    </lineage>
</organism>
<comment type="caution">
    <text evidence="2">The sequence shown here is derived from an EMBL/GenBank/DDBJ whole genome shotgun (WGS) entry which is preliminary data.</text>
</comment>